<dbReference type="SUPFAM" id="SSF142906">
    <property type="entry name" value="YjbR-like"/>
    <property type="match status" value="1"/>
</dbReference>
<dbReference type="Gene3D" id="3.90.1150.30">
    <property type="match status" value="1"/>
</dbReference>
<sequence>MTEDQIIAFCDALPGATREQPFGPEAEVWKLGGKIFAILALGQGRVSLKCPDPAFAEMLIETGRATRAPYLPRGGWIALPASDPDLAHRLTESHATIRASLPRRLRDSLG</sequence>
<dbReference type="Proteomes" id="UP000295277">
    <property type="component" value="Unassembled WGS sequence"/>
</dbReference>
<proteinExistence type="predicted"/>
<gene>
    <name evidence="1" type="ORF">EV216_11013</name>
</gene>
<dbReference type="OrthoDB" id="9804614at2"/>
<keyword evidence="1" id="KW-0238">DNA-binding</keyword>
<accession>A0A4R1YUZ4</accession>
<evidence type="ECO:0000313" key="2">
    <source>
        <dbReference type="Proteomes" id="UP000295277"/>
    </source>
</evidence>
<dbReference type="InterPro" id="IPR038056">
    <property type="entry name" value="YjbR-like_sf"/>
</dbReference>
<comment type="caution">
    <text evidence="1">The sequence shown here is derived from an EMBL/GenBank/DDBJ whole genome shotgun (WGS) entry which is preliminary data.</text>
</comment>
<dbReference type="InterPro" id="IPR058532">
    <property type="entry name" value="YjbR/MT2646/Rv2570-like"/>
</dbReference>
<organism evidence="1 2">
    <name type="scientific">Rhodovulum steppense</name>
    <dbReference type="NCBI Taxonomy" id="540251"/>
    <lineage>
        <taxon>Bacteria</taxon>
        <taxon>Pseudomonadati</taxon>
        <taxon>Pseudomonadota</taxon>
        <taxon>Alphaproteobacteria</taxon>
        <taxon>Rhodobacterales</taxon>
        <taxon>Paracoccaceae</taxon>
        <taxon>Rhodovulum</taxon>
    </lineage>
</organism>
<dbReference type="GO" id="GO:0003677">
    <property type="term" value="F:DNA binding"/>
    <property type="evidence" value="ECO:0007669"/>
    <property type="project" value="UniProtKB-KW"/>
</dbReference>
<dbReference type="RefSeq" id="WP_132694577.1">
    <property type="nucleotide sequence ID" value="NZ_SLVM01000010.1"/>
</dbReference>
<keyword evidence="2" id="KW-1185">Reference proteome</keyword>
<dbReference type="Pfam" id="PF04237">
    <property type="entry name" value="YjbR"/>
    <property type="match status" value="1"/>
</dbReference>
<name>A0A4R1YUZ4_9RHOB</name>
<reference evidence="1 2" key="1">
    <citation type="submission" date="2019-03" db="EMBL/GenBank/DDBJ databases">
        <title>Genomic Encyclopedia of Type Strains, Phase IV (KMG-IV): sequencing the most valuable type-strain genomes for metagenomic binning, comparative biology and taxonomic classification.</title>
        <authorList>
            <person name="Goeker M."/>
        </authorList>
    </citation>
    <scope>NUCLEOTIDE SEQUENCE [LARGE SCALE GENOMIC DNA]</scope>
    <source>
        <strain evidence="1 2">DSM 21153</strain>
    </source>
</reference>
<evidence type="ECO:0000313" key="1">
    <source>
        <dbReference type="EMBL" id="TCM84697.1"/>
    </source>
</evidence>
<dbReference type="AlphaFoldDB" id="A0A4R1YUZ4"/>
<protein>
    <submittedName>
        <fullName evidence="1">Putative DNA-binding protein (MmcQ/YjbR family)</fullName>
    </submittedName>
</protein>
<dbReference type="EMBL" id="SLVM01000010">
    <property type="protein sequence ID" value="TCM84697.1"/>
    <property type="molecule type" value="Genomic_DNA"/>
</dbReference>